<protein>
    <submittedName>
        <fullName evidence="3">Uncharacterized protein</fullName>
    </submittedName>
</protein>
<gene>
    <name evidence="3" type="ORF">GCM10008939_02570</name>
</gene>
<accession>A0A917P567</accession>
<evidence type="ECO:0000313" key="3">
    <source>
        <dbReference type="EMBL" id="GGJ62217.1"/>
    </source>
</evidence>
<sequence>MTAPGPVPRPAEPRPRPAAGVPLTPARRRRIRDRNLTLLRLAWGLMALALLAFTLWQPGDWPVKLGAWVLLTLLADESGGWYGYLGTALGVLPYFSSHAPPAQWLVILPLVGAALIAGLIVKHAGGPLVLPFAFAAFALPILLTERLGPSLDTTLTLPSNAQFRASSLGLAAAALAFSFVRQALGIYLRRRAEQPHPVSAPPLPDAGLPDA</sequence>
<keyword evidence="2" id="KW-1133">Transmembrane helix</keyword>
<evidence type="ECO:0000256" key="2">
    <source>
        <dbReference type="SAM" id="Phobius"/>
    </source>
</evidence>
<feature type="region of interest" description="Disordered" evidence="1">
    <location>
        <begin position="1"/>
        <end position="24"/>
    </location>
</feature>
<feature type="transmembrane region" description="Helical" evidence="2">
    <location>
        <begin position="128"/>
        <end position="148"/>
    </location>
</feature>
<evidence type="ECO:0000256" key="1">
    <source>
        <dbReference type="SAM" id="MobiDB-lite"/>
    </source>
</evidence>
<keyword evidence="2" id="KW-0812">Transmembrane</keyword>
<feature type="transmembrane region" description="Helical" evidence="2">
    <location>
        <begin position="168"/>
        <end position="188"/>
    </location>
</feature>
<organism evidence="3 4">
    <name type="scientific">Deinococcus aquiradiocola</name>
    <dbReference type="NCBI Taxonomy" id="393059"/>
    <lineage>
        <taxon>Bacteria</taxon>
        <taxon>Thermotogati</taxon>
        <taxon>Deinococcota</taxon>
        <taxon>Deinococci</taxon>
        <taxon>Deinococcales</taxon>
        <taxon>Deinococcaceae</taxon>
        <taxon>Deinococcus</taxon>
    </lineage>
</organism>
<dbReference type="AlphaFoldDB" id="A0A917P567"/>
<feature type="transmembrane region" description="Helical" evidence="2">
    <location>
        <begin position="37"/>
        <end position="56"/>
    </location>
</feature>
<keyword evidence="2" id="KW-0472">Membrane</keyword>
<feature type="transmembrane region" description="Helical" evidence="2">
    <location>
        <begin position="102"/>
        <end position="121"/>
    </location>
</feature>
<dbReference type="Proteomes" id="UP000635726">
    <property type="component" value="Unassembled WGS sequence"/>
</dbReference>
<proteinExistence type="predicted"/>
<keyword evidence="4" id="KW-1185">Reference proteome</keyword>
<comment type="caution">
    <text evidence="3">The sequence shown here is derived from an EMBL/GenBank/DDBJ whole genome shotgun (WGS) entry which is preliminary data.</text>
</comment>
<reference evidence="3" key="1">
    <citation type="journal article" date="2014" name="Int. J. Syst. Evol. Microbiol.">
        <title>Complete genome sequence of Corynebacterium casei LMG S-19264T (=DSM 44701T), isolated from a smear-ripened cheese.</title>
        <authorList>
            <consortium name="US DOE Joint Genome Institute (JGI-PGF)"/>
            <person name="Walter F."/>
            <person name="Albersmeier A."/>
            <person name="Kalinowski J."/>
            <person name="Ruckert C."/>
        </authorList>
    </citation>
    <scope>NUCLEOTIDE SEQUENCE</scope>
    <source>
        <strain evidence="3">JCM 14371</strain>
    </source>
</reference>
<dbReference type="EMBL" id="BMOE01000001">
    <property type="protein sequence ID" value="GGJ62217.1"/>
    <property type="molecule type" value="Genomic_DNA"/>
</dbReference>
<name>A0A917P567_9DEIO</name>
<feature type="compositionally biased region" description="Pro residues" evidence="1">
    <location>
        <begin position="1"/>
        <end position="10"/>
    </location>
</feature>
<dbReference type="RefSeq" id="WP_188960419.1">
    <property type="nucleotide sequence ID" value="NZ_BMOE01000001.1"/>
</dbReference>
<reference evidence="3" key="2">
    <citation type="submission" date="2020-09" db="EMBL/GenBank/DDBJ databases">
        <authorList>
            <person name="Sun Q."/>
            <person name="Ohkuma M."/>
        </authorList>
    </citation>
    <scope>NUCLEOTIDE SEQUENCE</scope>
    <source>
        <strain evidence="3">JCM 14371</strain>
    </source>
</reference>
<evidence type="ECO:0000313" key="4">
    <source>
        <dbReference type="Proteomes" id="UP000635726"/>
    </source>
</evidence>